<dbReference type="Pfam" id="PF00512">
    <property type="entry name" value="HisKA"/>
    <property type="match status" value="1"/>
</dbReference>
<dbReference type="Gene3D" id="1.10.287.130">
    <property type="match status" value="1"/>
</dbReference>
<dbReference type="InterPro" id="IPR005467">
    <property type="entry name" value="His_kinase_dom"/>
</dbReference>
<evidence type="ECO:0000256" key="2">
    <source>
        <dbReference type="ARBA" id="ARBA00012438"/>
    </source>
</evidence>
<keyword evidence="13" id="KW-1185">Reference proteome</keyword>
<evidence type="ECO:0000259" key="10">
    <source>
        <dbReference type="PROSITE" id="PS50109"/>
    </source>
</evidence>
<evidence type="ECO:0000256" key="6">
    <source>
        <dbReference type="ARBA" id="ARBA00022777"/>
    </source>
</evidence>
<feature type="transmembrane region" description="Helical" evidence="9">
    <location>
        <begin position="73"/>
        <end position="92"/>
    </location>
</feature>
<dbReference type="Pfam" id="PF08447">
    <property type="entry name" value="PAS_3"/>
    <property type="match status" value="1"/>
</dbReference>
<gene>
    <name evidence="12" type="ORF">AKJ09_05391</name>
</gene>
<dbReference type="SUPFAM" id="SSF55874">
    <property type="entry name" value="ATPase domain of HSP90 chaperone/DNA topoisomerase II/histidine kinase"/>
    <property type="match status" value="1"/>
</dbReference>
<dbReference type="AlphaFoldDB" id="A0A0K1PZ18"/>
<dbReference type="SUPFAM" id="SSF55785">
    <property type="entry name" value="PYP-like sensor domain (PAS domain)"/>
    <property type="match status" value="1"/>
</dbReference>
<dbReference type="STRING" id="1391654.AKJ09_05391"/>
<dbReference type="InterPro" id="IPR003661">
    <property type="entry name" value="HisK_dim/P_dom"/>
</dbReference>
<dbReference type="InterPro" id="IPR004358">
    <property type="entry name" value="Sig_transdc_His_kin-like_C"/>
</dbReference>
<dbReference type="EMBL" id="CP012333">
    <property type="protein sequence ID" value="AKU98727.1"/>
    <property type="molecule type" value="Genomic_DNA"/>
</dbReference>
<evidence type="ECO:0000313" key="12">
    <source>
        <dbReference type="EMBL" id="AKU98727.1"/>
    </source>
</evidence>
<evidence type="ECO:0000256" key="1">
    <source>
        <dbReference type="ARBA" id="ARBA00000085"/>
    </source>
</evidence>
<dbReference type="InterPro" id="IPR000700">
    <property type="entry name" value="PAS-assoc_C"/>
</dbReference>
<keyword evidence="6" id="KW-0418">Kinase</keyword>
<dbReference type="InterPro" id="IPR036890">
    <property type="entry name" value="HATPase_C_sf"/>
</dbReference>
<dbReference type="PANTHER" id="PTHR43065">
    <property type="entry name" value="SENSOR HISTIDINE KINASE"/>
    <property type="match status" value="1"/>
</dbReference>
<evidence type="ECO:0000256" key="8">
    <source>
        <dbReference type="ARBA" id="ARBA00023012"/>
    </source>
</evidence>
<keyword evidence="8" id="KW-0902">Two-component regulatory system</keyword>
<dbReference type="PANTHER" id="PTHR43065:SF10">
    <property type="entry name" value="PEROXIDE STRESS-ACTIVATED HISTIDINE KINASE MAK3"/>
    <property type="match status" value="1"/>
</dbReference>
<keyword evidence="7" id="KW-0067">ATP-binding</keyword>
<dbReference type="GO" id="GO:0000155">
    <property type="term" value="F:phosphorelay sensor kinase activity"/>
    <property type="evidence" value="ECO:0007669"/>
    <property type="project" value="InterPro"/>
</dbReference>
<proteinExistence type="predicted"/>
<accession>A0A0K1PZ18</accession>
<keyword evidence="5" id="KW-0547">Nucleotide-binding</keyword>
<dbReference type="Pfam" id="PF02518">
    <property type="entry name" value="HATPase_c"/>
    <property type="match status" value="1"/>
</dbReference>
<dbReference type="KEGG" id="llu:AKJ09_05391"/>
<dbReference type="InterPro" id="IPR000014">
    <property type="entry name" value="PAS"/>
</dbReference>
<dbReference type="Gene3D" id="3.30.565.10">
    <property type="entry name" value="Histidine kinase-like ATPase, C-terminal domain"/>
    <property type="match status" value="1"/>
</dbReference>
<reference evidence="12 13" key="1">
    <citation type="submission" date="2015-08" db="EMBL/GenBank/DDBJ databases">
        <authorList>
            <person name="Babu N.S."/>
            <person name="Beckwith C.J."/>
            <person name="Beseler K.G."/>
            <person name="Brison A."/>
            <person name="Carone J.V."/>
            <person name="Caskin T.P."/>
            <person name="Diamond M."/>
            <person name="Durham M.E."/>
            <person name="Foxe J.M."/>
            <person name="Go M."/>
            <person name="Henderson B.A."/>
            <person name="Jones I.B."/>
            <person name="McGettigan J.A."/>
            <person name="Micheletti S.J."/>
            <person name="Nasrallah M.E."/>
            <person name="Ortiz D."/>
            <person name="Piller C.R."/>
            <person name="Privatt S.R."/>
            <person name="Schneider S.L."/>
            <person name="Sharp S."/>
            <person name="Smith T.C."/>
            <person name="Stanton J.D."/>
            <person name="Ullery H.E."/>
            <person name="Wilson R.J."/>
            <person name="Serrano M.G."/>
            <person name="Buck G."/>
            <person name="Lee V."/>
            <person name="Wang Y."/>
            <person name="Carvalho R."/>
            <person name="Voegtly L."/>
            <person name="Shi R."/>
            <person name="Duckworth R."/>
            <person name="Johnson A."/>
            <person name="Loviza R."/>
            <person name="Walstead R."/>
            <person name="Shah Z."/>
            <person name="Kiflezghi M."/>
            <person name="Wade K."/>
            <person name="Ball S.L."/>
            <person name="Bradley K.W."/>
            <person name="Asai D.J."/>
            <person name="Bowman C.A."/>
            <person name="Russell D.A."/>
            <person name="Pope W.H."/>
            <person name="Jacobs-Sera D."/>
            <person name="Hendrix R.W."/>
            <person name="Hatfull G.F."/>
        </authorList>
    </citation>
    <scope>NUCLEOTIDE SEQUENCE [LARGE SCALE GENOMIC DNA]</scope>
    <source>
        <strain evidence="12 13">DSM 27648</strain>
    </source>
</reference>
<dbReference type="InterPro" id="IPR036097">
    <property type="entry name" value="HisK_dim/P_sf"/>
</dbReference>
<dbReference type="GO" id="GO:0005524">
    <property type="term" value="F:ATP binding"/>
    <property type="evidence" value="ECO:0007669"/>
    <property type="project" value="UniProtKB-KW"/>
</dbReference>
<evidence type="ECO:0000313" key="13">
    <source>
        <dbReference type="Proteomes" id="UP000064967"/>
    </source>
</evidence>
<evidence type="ECO:0000256" key="9">
    <source>
        <dbReference type="SAM" id="Phobius"/>
    </source>
</evidence>
<dbReference type="SUPFAM" id="SSF47384">
    <property type="entry name" value="Homodimeric domain of signal transducing histidine kinase"/>
    <property type="match status" value="1"/>
</dbReference>
<feature type="domain" description="PAC" evidence="11">
    <location>
        <begin position="185"/>
        <end position="236"/>
    </location>
</feature>
<protein>
    <recommendedName>
        <fullName evidence="2">histidine kinase</fullName>
        <ecNumber evidence="2">2.7.13.3</ecNumber>
    </recommendedName>
</protein>
<evidence type="ECO:0000256" key="7">
    <source>
        <dbReference type="ARBA" id="ARBA00022840"/>
    </source>
</evidence>
<keyword evidence="9" id="KW-0472">Membrane</keyword>
<dbReference type="SMART" id="SM00388">
    <property type="entry name" value="HisKA"/>
    <property type="match status" value="1"/>
</dbReference>
<evidence type="ECO:0000256" key="5">
    <source>
        <dbReference type="ARBA" id="ARBA00022741"/>
    </source>
</evidence>
<evidence type="ECO:0000256" key="3">
    <source>
        <dbReference type="ARBA" id="ARBA00022553"/>
    </source>
</evidence>
<comment type="catalytic activity">
    <reaction evidence="1">
        <text>ATP + protein L-histidine = ADP + protein N-phospho-L-histidine.</text>
        <dbReference type="EC" id="2.7.13.3"/>
    </reaction>
</comment>
<dbReference type="PROSITE" id="PS50109">
    <property type="entry name" value="HIS_KIN"/>
    <property type="match status" value="1"/>
</dbReference>
<feature type="transmembrane region" description="Helical" evidence="9">
    <location>
        <begin position="48"/>
        <end position="67"/>
    </location>
</feature>
<dbReference type="PROSITE" id="PS50113">
    <property type="entry name" value="PAC"/>
    <property type="match status" value="1"/>
</dbReference>
<dbReference type="NCBIfam" id="TIGR00229">
    <property type="entry name" value="sensory_box"/>
    <property type="match status" value="1"/>
</dbReference>
<dbReference type="EC" id="2.7.13.3" evidence="2"/>
<organism evidence="12 13">
    <name type="scientific">Labilithrix luteola</name>
    <dbReference type="NCBI Taxonomy" id="1391654"/>
    <lineage>
        <taxon>Bacteria</taxon>
        <taxon>Pseudomonadati</taxon>
        <taxon>Myxococcota</taxon>
        <taxon>Polyangia</taxon>
        <taxon>Polyangiales</taxon>
        <taxon>Labilitrichaceae</taxon>
        <taxon>Labilithrix</taxon>
    </lineage>
</organism>
<keyword evidence="9" id="KW-0812">Transmembrane</keyword>
<feature type="domain" description="Histidine kinase" evidence="10">
    <location>
        <begin position="256"/>
        <end position="473"/>
    </location>
</feature>
<name>A0A0K1PZ18_9BACT</name>
<dbReference type="Gene3D" id="3.30.450.20">
    <property type="entry name" value="PAS domain"/>
    <property type="match status" value="1"/>
</dbReference>
<evidence type="ECO:0000259" key="11">
    <source>
        <dbReference type="PROSITE" id="PS50113"/>
    </source>
</evidence>
<dbReference type="SMART" id="SM00387">
    <property type="entry name" value="HATPase_c"/>
    <property type="match status" value="1"/>
</dbReference>
<feature type="transmembrane region" description="Helical" evidence="9">
    <location>
        <begin position="6"/>
        <end position="36"/>
    </location>
</feature>
<evidence type="ECO:0000256" key="4">
    <source>
        <dbReference type="ARBA" id="ARBA00022679"/>
    </source>
</evidence>
<dbReference type="PATRIC" id="fig|1391654.3.peg.5460"/>
<keyword evidence="9" id="KW-1133">Transmembrane helix</keyword>
<dbReference type="CDD" id="cd00130">
    <property type="entry name" value="PAS"/>
    <property type="match status" value="1"/>
</dbReference>
<dbReference type="InterPro" id="IPR003594">
    <property type="entry name" value="HATPase_dom"/>
</dbReference>
<dbReference type="Proteomes" id="UP000064967">
    <property type="component" value="Chromosome"/>
</dbReference>
<dbReference type="PRINTS" id="PR00344">
    <property type="entry name" value="BCTRLSENSOR"/>
</dbReference>
<dbReference type="InterPro" id="IPR013655">
    <property type="entry name" value="PAS_fold_3"/>
</dbReference>
<keyword evidence="4" id="KW-0808">Transferase</keyword>
<keyword evidence="3" id="KW-0597">Phosphoprotein</keyword>
<dbReference type="InterPro" id="IPR035965">
    <property type="entry name" value="PAS-like_dom_sf"/>
</dbReference>
<sequence>MAGVAAVAIGVVVFVADAFAPLNVAIAVLHVAVVLLSASAWNRRGIQATSLVCLGATLLAYAIAHSHEFSPHAFGRLLLSLSAISITAFLTLKGQAATQALVEQSESLRRSEAFLADTQRLSQTGSFSFKAPSGDMYWSDEAARIYGYEPTVPPTMERVLARVCSGDRAIVRGAFDQALRGDGPIDVRHRLRMPDGETKYVHVLARTIWNRDGECEYLGAVTDVTKATRAEQALHHSRTELAHATRVSTLGQLAASISHEVSQPLSAVNIHAKACLRWLNRPEPELAEVHNTLARILEATGRATQVVARIRSLARKGEPNHVVLDLNELARETLLLVQRELQTQDVTLRVELTNDRAVVHGDRIQLQQVLINLLMNGMQAMRGGTGESLLVLRTVIETEGDVTLTVSDTGPGVAPENEARLFEPFFTTKSDGMGMGLSICRSIVEAHHGCLRLRNDPRITKGATLALTLPPYRSDIATPIERTNVSSVGAL</sequence>
<dbReference type="CDD" id="cd00082">
    <property type="entry name" value="HisKA"/>
    <property type="match status" value="1"/>
</dbReference>